<evidence type="ECO:0008006" key="4">
    <source>
        <dbReference type="Google" id="ProtNLM"/>
    </source>
</evidence>
<dbReference type="EMBL" id="JAEMNV010000007">
    <property type="protein sequence ID" value="MBJ8341351.1"/>
    <property type="molecule type" value="Genomic_DNA"/>
</dbReference>
<evidence type="ECO:0000313" key="2">
    <source>
        <dbReference type="EMBL" id="MBJ8341351.1"/>
    </source>
</evidence>
<proteinExistence type="predicted"/>
<feature type="chain" id="PRO_5037141671" description="Secreted protein" evidence="1">
    <location>
        <begin position="38"/>
        <end position="94"/>
    </location>
</feature>
<accession>A0A934NTS0</accession>
<evidence type="ECO:0000256" key="1">
    <source>
        <dbReference type="SAM" id="SignalP"/>
    </source>
</evidence>
<reference evidence="2" key="1">
    <citation type="submission" date="2020-12" db="EMBL/GenBank/DDBJ databases">
        <title>Antrihabitans popcorni sp. nov. and Antrihabitans auranticaus sp. nov., isolated from a larva cave.</title>
        <authorList>
            <person name="Lee S.D."/>
            <person name="Kim I.S."/>
        </authorList>
    </citation>
    <scope>NUCLEOTIDE SEQUENCE</scope>
    <source>
        <strain evidence="2">YC3-6</strain>
    </source>
</reference>
<dbReference type="Proteomes" id="UP000655868">
    <property type="component" value="Unassembled WGS sequence"/>
</dbReference>
<keyword evidence="3" id="KW-1185">Reference proteome</keyword>
<dbReference type="RefSeq" id="WP_199706232.1">
    <property type="nucleotide sequence ID" value="NZ_JAEMNV010000007.1"/>
</dbReference>
<evidence type="ECO:0000313" key="3">
    <source>
        <dbReference type="Proteomes" id="UP000655868"/>
    </source>
</evidence>
<organism evidence="2 3">
    <name type="scientific">Antrihabitans stalagmiti</name>
    <dbReference type="NCBI Taxonomy" id="2799499"/>
    <lineage>
        <taxon>Bacteria</taxon>
        <taxon>Bacillati</taxon>
        <taxon>Actinomycetota</taxon>
        <taxon>Actinomycetes</taxon>
        <taxon>Mycobacteriales</taxon>
        <taxon>Nocardiaceae</taxon>
        <taxon>Antrihabitans</taxon>
    </lineage>
</organism>
<protein>
    <recommendedName>
        <fullName evidence="4">Secreted protein</fullName>
    </recommendedName>
</protein>
<name>A0A934NTS0_9NOCA</name>
<gene>
    <name evidence="2" type="ORF">JGU71_20915</name>
</gene>
<keyword evidence="1" id="KW-0732">Signal</keyword>
<sequence length="94" mass="10550">MFNTKSSKGKGHLVAKACVVGALAVVPLAVVAVPANASPAPGIVQVDRDRHHNHHGDRDRNHNDDFYRFRLDNNPYCYLLFQQGNWHLFNAVCR</sequence>
<dbReference type="AlphaFoldDB" id="A0A934NTS0"/>
<feature type="signal peptide" evidence="1">
    <location>
        <begin position="1"/>
        <end position="37"/>
    </location>
</feature>
<comment type="caution">
    <text evidence="2">The sequence shown here is derived from an EMBL/GenBank/DDBJ whole genome shotgun (WGS) entry which is preliminary data.</text>
</comment>